<dbReference type="Pfam" id="PF13693">
    <property type="entry name" value="HTH_35"/>
    <property type="match status" value="1"/>
</dbReference>
<feature type="domain" description="Ner winged helix-turn-helix DNA-binding" evidence="6">
    <location>
        <begin position="4"/>
        <end position="64"/>
    </location>
</feature>
<dbReference type="Gene3D" id="1.10.260.40">
    <property type="entry name" value="lambda repressor-like DNA-binding domains"/>
    <property type="match status" value="1"/>
</dbReference>
<evidence type="ECO:0000256" key="4">
    <source>
        <dbReference type="ARBA" id="ARBA00023163"/>
    </source>
</evidence>
<keyword evidence="4" id="KW-0804">Transcription</keyword>
<dbReference type="EMBL" id="CP058214">
    <property type="protein sequence ID" value="QPC44598.1"/>
    <property type="molecule type" value="Genomic_DNA"/>
</dbReference>
<evidence type="ECO:0000313" key="7">
    <source>
        <dbReference type="EMBL" id="QPC44598.1"/>
    </source>
</evidence>
<dbReference type="InterPro" id="IPR038722">
    <property type="entry name" value="Ner_HTH_dom"/>
</dbReference>
<dbReference type="Proteomes" id="UP000593594">
    <property type="component" value="Chromosome"/>
</dbReference>
<evidence type="ECO:0000256" key="3">
    <source>
        <dbReference type="ARBA" id="ARBA00023125"/>
    </source>
</evidence>
<accession>A0A7S8C716</accession>
<evidence type="ECO:0000256" key="2">
    <source>
        <dbReference type="ARBA" id="ARBA00023015"/>
    </source>
</evidence>
<reference evidence="7 8" key="1">
    <citation type="submission" date="2020-06" db="EMBL/GenBank/DDBJ databases">
        <title>Genome sequence of 2 isolates from Red Sea Mangroves.</title>
        <authorList>
            <person name="Sefrji F."/>
            <person name="Michoud G."/>
            <person name="Merlino G."/>
            <person name="Daffonchio D."/>
        </authorList>
    </citation>
    <scope>NUCLEOTIDE SEQUENCE [LARGE SCALE GENOMIC DNA]</scope>
    <source>
        <strain evidence="7 8">R1DC25</strain>
    </source>
</reference>
<name>A0A7S8C716_9HYPH</name>
<dbReference type="InterPro" id="IPR010982">
    <property type="entry name" value="Lambda_DNA-bd_dom_sf"/>
</dbReference>
<comment type="similarity">
    <text evidence="1">Belongs to the ner transcriptional regulatory family.</text>
</comment>
<dbReference type="KEGG" id="kmn:HW532_18960"/>
<protein>
    <submittedName>
        <fullName evidence="7">Helix-turn-helix domain-containing protein</fullName>
    </submittedName>
</protein>
<proteinExistence type="inferred from homology"/>
<gene>
    <name evidence="7" type="ORF">HW532_18960</name>
</gene>
<evidence type="ECO:0000313" key="8">
    <source>
        <dbReference type="Proteomes" id="UP000593594"/>
    </source>
</evidence>
<dbReference type="GO" id="GO:0003677">
    <property type="term" value="F:DNA binding"/>
    <property type="evidence" value="ECO:0007669"/>
    <property type="project" value="UniProtKB-KW"/>
</dbReference>
<keyword evidence="8" id="KW-1185">Reference proteome</keyword>
<dbReference type="SUPFAM" id="SSF47413">
    <property type="entry name" value="lambda repressor-like DNA-binding domains"/>
    <property type="match status" value="1"/>
</dbReference>
<evidence type="ECO:0000256" key="1">
    <source>
        <dbReference type="ARBA" id="ARBA00006157"/>
    </source>
</evidence>
<feature type="region of interest" description="Disordered" evidence="5">
    <location>
        <begin position="67"/>
        <end position="87"/>
    </location>
</feature>
<evidence type="ECO:0000256" key="5">
    <source>
        <dbReference type="SAM" id="MobiDB-lite"/>
    </source>
</evidence>
<keyword evidence="3" id="KW-0238">DNA-binding</keyword>
<keyword evidence="2" id="KW-0805">Transcription regulation</keyword>
<dbReference type="AlphaFoldDB" id="A0A7S8C716"/>
<organism evidence="7 8">
    <name type="scientific">Kaustia mangrovi</name>
    <dbReference type="NCBI Taxonomy" id="2593653"/>
    <lineage>
        <taxon>Bacteria</taxon>
        <taxon>Pseudomonadati</taxon>
        <taxon>Pseudomonadota</taxon>
        <taxon>Alphaproteobacteria</taxon>
        <taxon>Hyphomicrobiales</taxon>
        <taxon>Parvibaculaceae</taxon>
        <taxon>Kaustia</taxon>
    </lineage>
</organism>
<evidence type="ECO:0000259" key="6">
    <source>
        <dbReference type="Pfam" id="PF13693"/>
    </source>
</evidence>
<dbReference type="RefSeq" id="WP_213161970.1">
    <property type="nucleotide sequence ID" value="NZ_CP058214.1"/>
</dbReference>
<sequence length="87" mass="9541">MFQLRIRGLSTRRLAAREGCSRQAISAAATGFGSSHLEEALAHAIDLTPQELFPEHYDARGQRIGWTRVPNRSGHKAQGNVKKTDAA</sequence>